<dbReference type="Pfam" id="PF00211">
    <property type="entry name" value="Guanylate_cyc"/>
    <property type="match status" value="1"/>
</dbReference>
<evidence type="ECO:0000256" key="4">
    <source>
        <dbReference type="ARBA" id="ARBA00022989"/>
    </source>
</evidence>
<dbReference type="PROSITE" id="PS50125">
    <property type="entry name" value="GUANYLATE_CYCLASE_2"/>
    <property type="match status" value="1"/>
</dbReference>
<dbReference type="SMART" id="SM00091">
    <property type="entry name" value="PAS"/>
    <property type="match status" value="1"/>
</dbReference>
<evidence type="ECO:0000256" key="1">
    <source>
        <dbReference type="ARBA" id="ARBA00004370"/>
    </source>
</evidence>
<gene>
    <name evidence="11" type="ORF">M9Y10_003613</name>
</gene>
<dbReference type="Pfam" id="PF13426">
    <property type="entry name" value="PAS_9"/>
    <property type="match status" value="1"/>
</dbReference>
<feature type="transmembrane region" description="Helical" evidence="8">
    <location>
        <begin position="257"/>
        <end position="277"/>
    </location>
</feature>
<dbReference type="PROSITE" id="PS50112">
    <property type="entry name" value="PAS"/>
    <property type="match status" value="1"/>
</dbReference>
<dbReference type="CDD" id="cd00130">
    <property type="entry name" value="PAS"/>
    <property type="match status" value="1"/>
</dbReference>
<feature type="transmembrane region" description="Helical" evidence="8">
    <location>
        <begin position="1179"/>
        <end position="1201"/>
    </location>
</feature>
<dbReference type="SUPFAM" id="SSF55073">
    <property type="entry name" value="Nucleotide cyclase"/>
    <property type="match status" value="1"/>
</dbReference>
<dbReference type="SUPFAM" id="SSF55785">
    <property type="entry name" value="PYP-like sensor domain (PAS domain)"/>
    <property type="match status" value="1"/>
</dbReference>
<comment type="caution">
    <text evidence="11">The sequence shown here is derived from an EMBL/GenBank/DDBJ whole genome shotgun (WGS) entry which is preliminary data.</text>
</comment>
<feature type="region of interest" description="Disordered" evidence="7">
    <location>
        <begin position="595"/>
        <end position="619"/>
    </location>
</feature>
<keyword evidence="6" id="KW-0456">Lyase</keyword>
<proteinExistence type="predicted"/>
<feature type="transmembrane region" description="Helical" evidence="8">
    <location>
        <begin position="154"/>
        <end position="176"/>
    </location>
</feature>
<dbReference type="InterPro" id="IPR001054">
    <property type="entry name" value="A/G_cyclase"/>
</dbReference>
<feature type="transmembrane region" description="Helical" evidence="8">
    <location>
        <begin position="705"/>
        <end position="721"/>
    </location>
</feature>
<feature type="transmembrane region" description="Helical" evidence="8">
    <location>
        <begin position="891"/>
        <end position="918"/>
    </location>
</feature>
<feature type="transmembrane region" description="Helical" evidence="8">
    <location>
        <begin position="182"/>
        <end position="205"/>
    </location>
</feature>
<evidence type="ECO:0000256" key="2">
    <source>
        <dbReference type="ARBA" id="ARBA00022692"/>
    </source>
</evidence>
<accession>A0ABR2JQ46</accession>
<evidence type="ECO:0000256" key="5">
    <source>
        <dbReference type="ARBA" id="ARBA00023136"/>
    </source>
</evidence>
<dbReference type="PANTHER" id="PTHR11920:SF335">
    <property type="entry name" value="GUANYLATE CYCLASE"/>
    <property type="match status" value="1"/>
</dbReference>
<dbReference type="InterPro" id="IPR000014">
    <property type="entry name" value="PAS"/>
</dbReference>
<name>A0ABR2JQ46_9EUKA</name>
<dbReference type="PANTHER" id="PTHR11920">
    <property type="entry name" value="GUANYLYL CYCLASE"/>
    <property type="match status" value="1"/>
</dbReference>
<dbReference type="NCBIfam" id="TIGR00229">
    <property type="entry name" value="sensory_box"/>
    <property type="match status" value="1"/>
</dbReference>
<dbReference type="SMART" id="SM00044">
    <property type="entry name" value="CYCc"/>
    <property type="match status" value="1"/>
</dbReference>
<dbReference type="InterPro" id="IPR050401">
    <property type="entry name" value="Cyclic_nucleotide_synthase"/>
</dbReference>
<feature type="transmembrane region" description="Helical" evidence="8">
    <location>
        <begin position="109"/>
        <end position="133"/>
    </location>
</feature>
<keyword evidence="12" id="KW-1185">Reference proteome</keyword>
<keyword evidence="2 8" id="KW-0812">Transmembrane</keyword>
<keyword evidence="5 8" id="KW-0472">Membrane</keyword>
<comment type="subcellular location">
    <subcellularLocation>
        <location evidence="1">Membrane</location>
    </subcellularLocation>
</comment>
<reference evidence="11 12" key="1">
    <citation type="submission" date="2024-04" db="EMBL/GenBank/DDBJ databases">
        <title>Tritrichomonas musculus Genome.</title>
        <authorList>
            <person name="Alves-Ferreira E."/>
            <person name="Grigg M."/>
            <person name="Lorenzi H."/>
            <person name="Galac M."/>
        </authorList>
    </citation>
    <scope>NUCLEOTIDE SEQUENCE [LARGE SCALE GENOMIC DNA]</scope>
    <source>
        <strain evidence="11 12">EAF2021</strain>
    </source>
</reference>
<protein>
    <recommendedName>
        <fullName evidence="13">Adenylate and Guanylate cyclase catalytic domain containing protein</fullName>
    </recommendedName>
</protein>
<dbReference type="Gene3D" id="3.30.70.1230">
    <property type="entry name" value="Nucleotide cyclase"/>
    <property type="match status" value="1"/>
</dbReference>
<dbReference type="Gene3D" id="3.30.450.20">
    <property type="entry name" value="PAS domain"/>
    <property type="match status" value="1"/>
</dbReference>
<keyword evidence="4 8" id="KW-1133">Transmembrane helix</keyword>
<feature type="domain" description="PAS" evidence="9">
    <location>
        <begin position="1243"/>
        <end position="1300"/>
    </location>
</feature>
<organism evidence="11 12">
    <name type="scientific">Tritrichomonas musculus</name>
    <dbReference type="NCBI Taxonomy" id="1915356"/>
    <lineage>
        <taxon>Eukaryota</taxon>
        <taxon>Metamonada</taxon>
        <taxon>Parabasalia</taxon>
        <taxon>Tritrichomonadida</taxon>
        <taxon>Tritrichomonadidae</taxon>
        <taxon>Tritrichomonas</taxon>
    </lineage>
</organism>
<feature type="domain" description="Guanylate cyclase" evidence="10">
    <location>
        <begin position="1408"/>
        <end position="1540"/>
    </location>
</feature>
<evidence type="ECO:0000256" key="6">
    <source>
        <dbReference type="ARBA" id="ARBA00023239"/>
    </source>
</evidence>
<sequence>MIGGGMDPSMSVMSKSASEAASTVVQNALSRNFVSKNVDPLFDKMTQHAHPPAFVYYFFLLVLFIQLMFITTWPSHTDLWDSNDVSKNFVKYLSYIANFSPEYSTEQNLMIGFLVYTILFVLYIAFFLMQLFIFHKYRRFNKKSLLPTRIFIELVPLILIIPLAHIAGSVFILLTVDHKTSIFNIVVFVISLIEYIVTASFFYYFSSLFGSSPYFSLSPFTSFDHSTYVTLCTISSVFRLLSKVFEFFPSWSEEALIVVHLAFMVIIIFQLTMSPFLRLSSNTFFMGTCIASTFNDLLRFITFFIKSASGLISFIAFCVFIVLGFVLGFIFYTVQEKLMKKKIYFESSEEVKNHIPPDEERLERLLLLNLDKNESRALSFLNYVISHNVVAYLDFFLIKFITQHHNSIRALCHCIRILVCLPSNHRNMNFLYMEAIKRRDMKFYQRFLLSQVQKIKLLRQSASSTQTGERIKDLKQQTRDLQHSMKNFWEMTTPDVGFLISTSAVLKKTRSLWEESLAEFPNSIQYIEESIVYLIECNCDFVSAIKSRNKIDLIEAGKNYNVDICFRQFARTFPNYLKKGIIDLKGNFIFNQKTQKSSGNQSSSSTGNNSSSKNFSSSSSSSMSELEVAVEEGIGKVLINQSRIRLAMQRATETRKANRYLTFLVTTIFLFFLGIVLSIVLYALFNTYFNGRLAIAERISLINQARLYLFETTLMIVYHWGNNTGALKIKDWIAVMIEQDHAAHVQIDNFMNTSTENTYPMRSAIYSKILKDKYHEFLADVAEQSRLGVDMYKYTAPLFEETSMIKFTDNGIVYNSNITYNLKTLLTYLSLCQSLLMSETNLTNLQSFYMNSSYFGTLITTIQNATEPLDIITKTLRAMAEDEAEKSEKMLFILSLVISLVYGVLSIAMTILMGVLFIKEISKFGQLLLNLPEEVKNDAIQPIRKMTGQASNSEEKEINLHSGSSSKSLTFVILLIIICVLYLAVALLLYFQLANVKKYNEQYMYLNQWQADSRIRKSYVAQLCLWISQAIIISNQYVNRSNYTNFNIMRGLIEGDLELLDDATKVMLEDSPGYPSPIGINSVIDRYTLQALCPMNNQTHSLHEEYRCGSLQTQLSFFLNIVDQVLVKLDQYKGVIEDEIPSQIVHLANCHLIPLLMEIDNTWTDVGNDFRSAFSLNHIIFFVVELVLEIALLIICCYMIKVLNESYDVGLTLLRRVNPIQVVASQPLIDYILDKATQQNSAAMSTSQAIIFNSSDAVLFLGANGIVDILNPSVTAMFGYTPEQLLGQSGLTIFDEESKSKSQIENQIELMRNRQSALTYEDHTICISDRDLQVPCSINIIGITNEGNEIQSFVIILRDETDLIAQQKQAEEAKKQSESLLYQILPRSIVVRLNQGEKDISFTVPSATIMFIDIVKFSDYAASLTPQEIMGNLSLIFAGFDEAITQYELLTKIKLIGDVYMCAGGLFSPDEQPVTHAEQMTKFGLECLQVLEDSNVKLNTMLNVRVGINTGGPLIAGVLGTDKPTFDIIGDPINVSSRLQSTDVPGRIQISQATYDLINQLDFLIESRGEVFLKGKGKQQAYLVSASKPFNIHSSSADGKVE</sequence>
<dbReference type="InterPro" id="IPR029787">
    <property type="entry name" value="Nucleotide_cyclase"/>
</dbReference>
<feature type="transmembrane region" description="Helical" evidence="8">
    <location>
        <begin position="969"/>
        <end position="991"/>
    </location>
</feature>
<evidence type="ECO:0000256" key="8">
    <source>
        <dbReference type="SAM" id="Phobius"/>
    </source>
</evidence>
<feature type="transmembrane region" description="Helical" evidence="8">
    <location>
        <begin position="660"/>
        <end position="685"/>
    </location>
</feature>
<evidence type="ECO:0000256" key="3">
    <source>
        <dbReference type="ARBA" id="ARBA00022741"/>
    </source>
</evidence>
<dbReference type="InterPro" id="IPR035965">
    <property type="entry name" value="PAS-like_dom_sf"/>
</dbReference>
<feature type="transmembrane region" description="Helical" evidence="8">
    <location>
        <begin position="311"/>
        <end position="334"/>
    </location>
</feature>
<evidence type="ECO:0000313" key="12">
    <source>
        <dbReference type="Proteomes" id="UP001470230"/>
    </source>
</evidence>
<evidence type="ECO:0008006" key="13">
    <source>
        <dbReference type="Google" id="ProtNLM"/>
    </source>
</evidence>
<dbReference type="EMBL" id="JAPFFF010000010">
    <property type="protein sequence ID" value="KAK8880913.1"/>
    <property type="molecule type" value="Genomic_DNA"/>
</dbReference>
<dbReference type="Proteomes" id="UP001470230">
    <property type="component" value="Unassembled WGS sequence"/>
</dbReference>
<feature type="transmembrane region" description="Helical" evidence="8">
    <location>
        <begin position="226"/>
        <end position="245"/>
    </location>
</feature>
<evidence type="ECO:0000259" key="9">
    <source>
        <dbReference type="PROSITE" id="PS50112"/>
    </source>
</evidence>
<feature type="transmembrane region" description="Helical" evidence="8">
    <location>
        <begin position="54"/>
        <end position="73"/>
    </location>
</feature>
<keyword evidence="3" id="KW-0547">Nucleotide-binding</keyword>
<evidence type="ECO:0000256" key="7">
    <source>
        <dbReference type="SAM" id="MobiDB-lite"/>
    </source>
</evidence>
<evidence type="ECO:0000259" key="10">
    <source>
        <dbReference type="PROSITE" id="PS50125"/>
    </source>
</evidence>
<evidence type="ECO:0000313" key="11">
    <source>
        <dbReference type="EMBL" id="KAK8880913.1"/>
    </source>
</evidence>
<dbReference type="CDD" id="cd07302">
    <property type="entry name" value="CHD"/>
    <property type="match status" value="1"/>
</dbReference>